<dbReference type="Proteomes" id="UP001223261">
    <property type="component" value="Chromosome"/>
</dbReference>
<name>A0AAX3W567_MAMLE</name>
<proteinExistence type="predicted"/>
<gene>
    <name evidence="1" type="ORF">PYH69_00225</name>
</gene>
<accession>A0AAX3W567</accession>
<dbReference type="EMBL" id="CP118848">
    <property type="protein sequence ID" value="WHI60112.1"/>
    <property type="molecule type" value="Genomic_DNA"/>
</dbReference>
<reference evidence="1" key="1">
    <citation type="journal article" date="2023" name="Antibiotics">
        <title>Prevalence and Molecular Characterization of Methicillin-Resistant Staphylococci (MRS) and Mammaliicocci (MRM) in Dromedary Camels from Algeria: First Detection of SCCmec-mecC Hybrid in Methicillin-Resistant Mammaliicoccus lentus.</title>
        <authorList>
            <person name="Belhout C."/>
            <person name="Boyen F."/>
            <person name="Vereecke N."/>
            <person name="Theuns S."/>
            <person name="Taibi N."/>
            <person name="Stegger M."/>
            <person name="de la Fe-Rodriguez P.Y."/>
            <person name="Bouayad L."/>
            <person name="Elgroud R."/>
            <person name="Butaye P."/>
        </authorList>
    </citation>
    <scope>NUCLEOTIDE SEQUENCE</scope>
    <source>
        <strain evidence="1">7048</strain>
    </source>
</reference>
<protein>
    <submittedName>
        <fullName evidence="1">Uncharacterized protein</fullName>
    </submittedName>
</protein>
<evidence type="ECO:0000313" key="2">
    <source>
        <dbReference type="Proteomes" id="UP001223261"/>
    </source>
</evidence>
<organism evidence="1 2">
    <name type="scientific">Mammaliicoccus lentus</name>
    <name type="common">Staphylococcus lentus</name>
    <dbReference type="NCBI Taxonomy" id="42858"/>
    <lineage>
        <taxon>Bacteria</taxon>
        <taxon>Bacillati</taxon>
        <taxon>Bacillota</taxon>
        <taxon>Bacilli</taxon>
        <taxon>Bacillales</taxon>
        <taxon>Staphylococcaceae</taxon>
        <taxon>Mammaliicoccus</taxon>
    </lineage>
</organism>
<evidence type="ECO:0000313" key="1">
    <source>
        <dbReference type="EMBL" id="WHI60112.1"/>
    </source>
</evidence>
<dbReference type="RefSeq" id="WP_282862325.1">
    <property type="nucleotide sequence ID" value="NZ_CP118848.1"/>
</dbReference>
<dbReference type="AlphaFoldDB" id="A0AAX3W567"/>
<sequence length="105" mass="12208">MEIKTDNFLISMDDNNNYASIQVELSQHAIDVLYQLISIGVDSLDEDTFSLKGCEIELGFSLINEFNNPVEYKLVSTLFHLFFYDYKGCIYMDTDDEVFIRVRRG</sequence>